<accession>A0A7X0F6S8</accession>
<dbReference type="GO" id="GO:0005737">
    <property type="term" value="C:cytoplasm"/>
    <property type="evidence" value="ECO:0007669"/>
    <property type="project" value="TreeGrafter"/>
</dbReference>
<dbReference type="CDD" id="cd04301">
    <property type="entry name" value="NAT_SF"/>
    <property type="match status" value="1"/>
</dbReference>
<dbReference type="PROSITE" id="PS51186">
    <property type="entry name" value="GNAT"/>
    <property type="match status" value="1"/>
</dbReference>
<comment type="caution">
    <text evidence="4">The sequence shown here is derived from an EMBL/GenBank/DDBJ whole genome shotgun (WGS) entry which is preliminary data.</text>
</comment>
<evidence type="ECO:0000256" key="2">
    <source>
        <dbReference type="ARBA" id="ARBA00023315"/>
    </source>
</evidence>
<dbReference type="PANTHER" id="PTHR43626">
    <property type="entry name" value="ACYL-COA N-ACYLTRANSFERASE"/>
    <property type="match status" value="1"/>
</dbReference>
<dbReference type="InterPro" id="IPR045039">
    <property type="entry name" value="NSI-like"/>
</dbReference>
<evidence type="ECO:0000259" key="3">
    <source>
        <dbReference type="PROSITE" id="PS51186"/>
    </source>
</evidence>
<keyword evidence="1 4" id="KW-0808">Transferase</keyword>
<dbReference type="InterPro" id="IPR000182">
    <property type="entry name" value="GNAT_dom"/>
</dbReference>
<dbReference type="SUPFAM" id="SSF55729">
    <property type="entry name" value="Acyl-CoA N-acyltransferases (Nat)"/>
    <property type="match status" value="1"/>
</dbReference>
<keyword evidence="5" id="KW-1185">Reference proteome</keyword>
<dbReference type="Pfam" id="PF00583">
    <property type="entry name" value="Acetyltransf_1"/>
    <property type="match status" value="1"/>
</dbReference>
<feature type="domain" description="N-acetyltransferase" evidence="3">
    <location>
        <begin position="63"/>
        <end position="193"/>
    </location>
</feature>
<proteinExistence type="predicted"/>
<name>A0A7X0F6S8_9HYPH</name>
<organism evidence="4 5">
    <name type="scientific">Aminobacter aganoensis</name>
    <dbReference type="NCBI Taxonomy" id="83264"/>
    <lineage>
        <taxon>Bacteria</taxon>
        <taxon>Pseudomonadati</taxon>
        <taxon>Pseudomonadota</taxon>
        <taxon>Alphaproteobacteria</taxon>
        <taxon>Hyphomicrobiales</taxon>
        <taxon>Phyllobacteriaceae</taxon>
        <taxon>Aminobacter</taxon>
    </lineage>
</organism>
<dbReference type="AlphaFoldDB" id="A0A7X0F6S8"/>
<dbReference type="Proteomes" id="UP000536262">
    <property type="component" value="Unassembled WGS sequence"/>
</dbReference>
<keyword evidence="2" id="KW-0012">Acyltransferase</keyword>
<protein>
    <submittedName>
        <fullName evidence="4">GNAT superfamily N-acetyltransferase</fullName>
    </submittedName>
</protein>
<evidence type="ECO:0000313" key="4">
    <source>
        <dbReference type="EMBL" id="MBB6354217.1"/>
    </source>
</evidence>
<dbReference type="EMBL" id="JACHOU010000003">
    <property type="protein sequence ID" value="MBB6354217.1"/>
    <property type="molecule type" value="Genomic_DNA"/>
</dbReference>
<dbReference type="GO" id="GO:0008080">
    <property type="term" value="F:N-acetyltransferase activity"/>
    <property type="evidence" value="ECO:0007669"/>
    <property type="project" value="InterPro"/>
</dbReference>
<dbReference type="InterPro" id="IPR016181">
    <property type="entry name" value="Acyl_CoA_acyltransferase"/>
</dbReference>
<evidence type="ECO:0000313" key="5">
    <source>
        <dbReference type="Proteomes" id="UP000536262"/>
    </source>
</evidence>
<dbReference type="PANTHER" id="PTHR43626:SF4">
    <property type="entry name" value="GCN5-RELATED N-ACETYLTRANSFERASE 2, CHLOROPLASTIC"/>
    <property type="match status" value="1"/>
</dbReference>
<reference evidence="4 5" key="1">
    <citation type="submission" date="2020-08" db="EMBL/GenBank/DDBJ databases">
        <title>Genomic Encyclopedia of Type Strains, Phase IV (KMG-IV): sequencing the most valuable type-strain genomes for metagenomic binning, comparative biology and taxonomic classification.</title>
        <authorList>
            <person name="Goeker M."/>
        </authorList>
    </citation>
    <scope>NUCLEOTIDE SEQUENCE [LARGE SCALE GENOMIC DNA]</scope>
    <source>
        <strain evidence="4 5">DSM 7051</strain>
    </source>
</reference>
<evidence type="ECO:0000256" key="1">
    <source>
        <dbReference type="ARBA" id="ARBA00022679"/>
    </source>
</evidence>
<gene>
    <name evidence="4" type="ORF">GGR00_001991</name>
</gene>
<sequence>MINAIGPTMLIRQDARADRGRDDRRACDGAPFIFQGLAKLTLGEAPDVTACMEQSSTGTDPAGSIAEWRGAFENAEVNALHAECFEHRMFEDDWWTQVNRYSLGWVCARRAGKLIGFVNVAWDGGVHAFILDTMVTPAFQRQGIARALIEEAVGRAKQTGCEWLHVDFDPHLRPFYFDACGFKSTDAGLIPLK</sequence>
<dbReference type="Gene3D" id="3.40.630.30">
    <property type="match status" value="1"/>
</dbReference>